<reference evidence="2" key="1">
    <citation type="journal article" date="2014" name="Int. J. Syst. Evol. Microbiol.">
        <title>Complete genome sequence of Corynebacterium casei LMG S-19264T (=DSM 44701T), isolated from a smear-ripened cheese.</title>
        <authorList>
            <consortium name="US DOE Joint Genome Institute (JGI-PGF)"/>
            <person name="Walter F."/>
            <person name="Albersmeier A."/>
            <person name="Kalinowski J."/>
            <person name="Ruckert C."/>
        </authorList>
    </citation>
    <scope>NUCLEOTIDE SEQUENCE</scope>
    <source>
        <strain evidence="2">VKM Ac-2007</strain>
    </source>
</reference>
<dbReference type="RefSeq" id="WP_271222517.1">
    <property type="nucleotide sequence ID" value="NZ_BAAAVD010000013.1"/>
</dbReference>
<proteinExistence type="predicted"/>
<dbReference type="Gene3D" id="3.10.450.50">
    <property type="match status" value="1"/>
</dbReference>
<protein>
    <recommendedName>
        <fullName evidence="1">SnoaL-like domain-containing protein</fullName>
    </recommendedName>
</protein>
<dbReference type="EMBL" id="BSEV01000030">
    <property type="protein sequence ID" value="GLK14276.1"/>
    <property type="molecule type" value="Genomic_DNA"/>
</dbReference>
<keyword evidence="3" id="KW-1185">Reference proteome</keyword>
<accession>A0A9W6MHI3</accession>
<feature type="domain" description="SnoaL-like" evidence="1">
    <location>
        <begin position="21"/>
        <end position="150"/>
    </location>
</feature>
<dbReference type="Pfam" id="PF13577">
    <property type="entry name" value="SnoaL_4"/>
    <property type="match status" value="1"/>
</dbReference>
<comment type="caution">
    <text evidence="2">The sequence shown here is derived from an EMBL/GenBank/DDBJ whole genome shotgun (WGS) entry which is preliminary data.</text>
</comment>
<organism evidence="2 3">
    <name type="scientific">Streptosporangium carneum</name>
    <dbReference type="NCBI Taxonomy" id="47481"/>
    <lineage>
        <taxon>Bacteria</taxon>
        <taxon>Bacillati</taxon>
        <taxon>Actinomycetota</taxon>
        <taxon>Actinomycetes</taxon>
        <taxon>Streptosporangiales</taxon>
        <taxon>Streptosporangiaceae</taxon>
        <taxon>Streptosporangium</taxon>
    </lineage>
</organism>
<gene>
    <name evidence="2" type="ORF">GCM10017600_76880</name>
</gene>
<dbReference type="Proteomes" id="UP001143474">
    <property type="component" value="Unassembled WGS sequence"/>
</dbReference>
<dbReference type="AlphaFoldDB" id="A0A9W6MHI3"/>
<dbReference type="InterPro" id="IPR032710">
    <property type="entry name" value="NTF2-like_dom_sf"/>
</dbReference>
<evidence type="ECO:0000313" key="3">
    <source>
        <dbReference type="Proteomes" id="UP001143474"/>
    </source>
</evidence>
<dbReference type="CDD" id="cd00531">
    <property type="entry name" value="NTF2_like"/>
    <property type="match status" value="1"/>
</dbReference>
<reference evidence="2" key="2">
    <citation type="submission" date="2023-01" db="EMBL/GenBank/DDBJ databases">
        <authorList>
            <person name="Sun Q."/>
            <person name="Evtushenko L."/>
        </authorList>
    </citation>
    <scope>NUCLEOTIDE SEQUENCE</scope>
    <source>
        <strain evidence="2">VKM Ac-2007</strain>
    </source>
</reference>
<evidence type="ECO:0000313" key="2">
    <source>
        <dbReference type="EMBL" id="GLK14276.1"/>
    </source>
</evidence>
<evidence type="ECO:0000259" key="1">
    <source>
        <dbReference type="Pfam" id="PF13577"/>
    </source>
</evidence>
<name>A0A9W6MHI3_9ACTN</name>
<sequence>MAETGAEAGMKSGAETARQIRELADRAAVLDLVNAYATALDTRDWEALGGLFTEDARWEYGGSNGSGGYARSGPEAIVALMRASLEPLDATQHLNGNNVVTVRGDEAEHTGYAHAQHVKRGLPGGESYLGGVRYRDRLRRTPDGWRFSHRLLTHMWGEGNPAVLGSR</sequence>
<dbReference type="SUPFAM" id="SSF54427">
    <property type="entry name" value="NTF2-like"/>
    <property type="match status" value="1"/>
</dbReference>
<dbReference type="InterPro" id="IPR037401">
    <property type="entry name" value="SnoaL-like"/>
</dbReference>